<reference evidence="1 2" key="1">
    <citation type="journal article" date="2024" name="Appl. Environ. Microbiol.">
        <title>Pontiella agarivorans sp. nov., a novel marine anaerobic bacterium capable of degrading macroalgal polysaccharides and fixing nitrogen.</title>
        <authorList>
            <person name="Liu N."/>
            <person name="Kivenson V."/>
            <person name="Peng X."/>
            <person name="Cui Z."/>
            <person name="Lankiewicz T.S."/>
            <person name="Gosselin K.M."/>
            <person name="English C.J."/>
            <person name="Blair E.M."/>
            <person name="O'Malley M.A."/>
            <person name="Valentine D.L."/>
        </authorList>
    </citation>
    <scope>NUCLEOTIDE SEQUENCE [LARGE SCALE GENOMIC DNA]</scope>
    <source>
        <strain evidence="1 2">NLcol2</strain>
    </source>
</reference>
<evidence type="ECO:0000313" key="2">
    <source>
        <dbReference type="Proteomes" id="UP001290861"/>
    </source>
</evidence>
<evidence type="ECO:0000313" key="1">
    <source>
        <dbReference type="EMBL" id="MDZ8117578.1"/>
    </source>
</evidence>
<protein>
    <recommendedName>
        <fullName evidence="3">PA14 domain-containing protein</fullName>
    </recommendedName>
</protein>
<sequence length="588" mass="65977">MKLKKPKVKVKKSAKPRSTTRIVTKVQKASMPDIQLPEMSGIGDGLVGDIGGFDIMPNLADVTIFGSGQSIGNDFVGTFYDTKRFRSGSDNAGISREETIQAILSFMKRGWQPSAFSKYYKSPKKLYTTTFMFPQVPATVGPEAFGEKDIPGYGWIAHYKGQLVYPEDARIRFWAQGDNLICVRVDGKIVNLASWPGWNGNNENVESHFLSQWDTPDPSMSRRYPLGNNYAVVGDWIDLKAGQPQDMEVLVSEMSGGITCFLLCVEVEGKEYDKNPFGFGPKLHAFKTERLSLDLKEQIWSKLHETDALLEGGPVFNDINGGWVEVENSDIPEHLRYEKIEIPADAVEPTVAPESGIQAWSLKNGKVIEAEYTVTMGDNAVFKSIKGKQIKIPLGTLSEASLSQIQLLSPPEFTLDFRRTTKQLPTVEVTPYWDADPLPPDQENIFGVRVKKRGALQYDHPLTIKYYAIGAEVDGNNWVLLDRQEETIIPTQMKNNEFSFSGAPVRTRIIPIRDDGRAPLRGVEYGGHLVTVTDERGVIIQQRCSPTWLIDIKPYLDVLPIGKHFDKMGNRVSPPRPNDFDRPEQFWN</sequence>
<name>A0ABU5MTP3_9BACT</name>
<evidence type="ECO:0008006" key="3">
    <source>
        <dbReference type="Google" id="ProtNLM"/>
    </source>
</evidence>
<proteinExistence type="predicted"/>
<gene>
    <name evidence="1" type="ORF">P9H32_02985</name>
</gene>
<dbReference type="Proteomes" id="UP001290861">
    <property type="component" value="Unassembled WGS sequence"/>
</dbReference>
<accession>A0ABU5MTP3</accession>
<comment type="caution">
    <text evidence="1">The sequence shown here is derived from an EMBL/GenBank/DDBJ whole genome shotgun (WGS) entry which is preliminary data.</text>
</comment>
<organism evidence="1 2">
    <name type="scientific">Pontiella agarivorans</name>
    <dbReference type="NCBI Taxonomy" id="3038953"/>
    <lineage>
        <taxon>Bacteria</taxon>
        <taxon>Pseudomonadati</taxon>
        <taxon>Kiritimatiellota</taxon>
        <taxon>Kiritimatiellia</taxon>
        <taxon>Kiritimatiellales</taxon>
        <taxon>Pontiellaceae</taxon>
        <taxon>Pontiella</taxon>
    </lineage>
</organism>
<keyword evidence="2" id="KW-1185">Reference proteome</keyword>
<dbReference type="EMBL" id="JARVCO010000002">
    <property type="protein sequence ID" value="MDZ8117578.1"/>
    <property type="molecule type" value="Genomic_DNA"/>
</dbReference>